<evidence type="ECO:0000259" key="3">
    <source>
        <dbReference type="Pfam" id="PF13205"/>
    </source>
</evidence>
<evidence type="ECO:0000256" key="1">
    <source>
        <dbReference type="ARBA" id="ARBA00022729"/>
    </source>
</evidence>
<dbReference type="EMBL" id="PCWQ01000007">
    <property type="protein sequence ID" value="PIR07065.1"/>
    <property type="molecule type" value="Genomic_DNA"/>
</dbReference>
<feature type="transmembrane region" description="Helical" evidence="2">
    <location>
        <begin position="93"/>
        <end position="115"/>
    </location>
</feature>
<keyword evidence="1" id="KW-0732">Signal</keyword>
<feature type="domain" description="SbsA Ig-like" evidence="3">
    <location>
        <begin position="275"/>
        <end position="393"/>
    </location>
</feature>
<proteinExistence type="predicted"/>
<name>A0A2H0NFY2_9BACT</name>
<gene>
    <name evidence="4" type="ORF">COV55_01395</name>
</gene>
<dbReference type="InterPro" id="IPR032812">
    <property type="entry name" value="SbsA_Ig"/>
</dbReference>
<accession>A0A2H0NFY2</accession>
<dbReference type="InterPro" id="IPR043993">
    <property type="entry name" value="T4SS_pilin"/>
</dbReference>
<dbReference type="Proteomes" id="UP000230564">
    <property type="component" value="Unassembled WGS sequence"/>
</dbReference>
<evidence type="ECO:0000313" key="5">
    <source>
        <dbReference type="Proteomes" id="UP000230564"/>
    </source>
</evidence>
<sequence>MLINKKITVLFIIFLAVIFLFPDIVMAQSDPFGVNELNNTVLGTKDLTDTIAGIINIFLGFLGILATLIILYGGFIWMTSQGSADKIDRAKRIIINGVIGLVIILSAYAIARFLLRESGNAFFGGGGGGGQYHGGQGMGGGVLENHYPARNATDIPRNTNIYITFNEPMNLNFVTTNGCNPNYTECIDDSYIQLIDEDDNVILGADLMVQYDANHQVFEINPYGNDPNNHLGNAGGSMRYQAVLINLETGNGQPAFPFTGFYDWYFTVNNELDLIPPEVTSVLPVDGSTNNPRNSAVQMNFSEAVNPIFAAGVYPPFQNITLAGANILNGSYLISNQYRTVEFITDELCGVNSCGGDVYCLPGNENLTGTVTTAIEDMAGNSLANNYIWSFGTNDTIDLTPPYIISMDSGADLSLDDPIEAVFSKNLLSSSVNSEHINLVKVPNLPVNYWLRVVDNNTVSVRHDRFDPLTQYTPTFSSGIQDILQNCWYPCVCDDPGGSCACDQDPTQPCAAGTRCEGPDV</sequence>
<dbReference type="Pfam" id="PF13205">
    <property type="entry name" value="Big_5"/>
    <property type="match status" value="1"/>
</dbReference>
<evidence type="ECO:0000256" key="2">
    <source>
        <dbReference type="SAM" id="Phobius"/>
    </source>
</evidence>
<organism evidence="4 5">
    <name type="scientific">Candidatus Komeilibacteria bacterium CG11_big_fil_rev_8_21_14_0_20_36_20</name>
    <dbReference type="NCBI Taxonomy" id="1974477"/>
    <lineage>
        <taxon>Bacteria</taxon>
        <taxon>Candidatus Komeiliibacteriota</taxon>
    </lineage>
</organism>
<keyword evidence="2" id="KW-0812">Transmembrane</keyword>
<dbReference type="AlphaFoldDB" id="A0A2H0NFY2"/>
<keyword evidence="2" id="KW-1133">Transmembrane helix</keyword>
<dbReference type="Pfam" id="PF18895">
    <property type="entry name" value="T4SS_pilin"/>
    <property type="match status" value="1"/>
</dbReference>
<protein>
    <recommendedName>
        <fullName evidence="3">SbsA Ig-like domain-containing protein</fullName>
    </recommendedName>
</protein>
<reference evidence="4 5" key="1">
    <citation type="submission" date="2017-09" db="EMBL/GenBank/DDBJ databases">
        <title>Depth-based differentiation of microbial function through sediment-hosted aquifers and enrichment of novel symbionts in the deep terrestrial subsurface.</title>
        <authorList>
            <person name="Probst A.J."/>
            <person name="Ladd B."/>
            <person name="Jarett J.K."/>
            <person name="Geller-Mcgrath D.E."/>
            <person name="Sieber C.M."/>
            <person name="Emerson J.B."/>
            <person name="Anantharaman K."/>
            <person name="Thomas B.C."/>
            <person name="Malmstrom R."/>
            <person name="Stieglmeier M."/>
            <person name="Klingl A."/>
            <person name="Woyke T."/>
            <person name="Ryan C.M."/>
            <person name="Banfield J.F."/>
        </authorList>
    </citation>
    <scope>NUCLEOTIDE SEQUENCE [LARGE SCALE GENOMIC DNA]</scope>
    <source>
        <strain evidence="4">CG11_big_fil_rev_8_21_14_0_20_36_20</strain>
    </source>
</reference>
<keyword evidence="2" id="KW-0472">Membrane</keyword>
<comment type="caution">
    <text evidence="4">The sequence shown here is derived from an EMBL/GenBank/DDBJ whole genome shotgun (WGS) entry which is preliminary data.</text>
</comment>
<feature type="transmembrane region" description="Helical" evidence="2">
    <location>
        <begin position="51"/>
        <end position="72"/>
    </location>
</feature>
<evidence type="ECO:0000313" key="4">
    <source>
        <dbReference type="EMBL" id="PIR07065.1"/>
    </source>
</evidence>